<keyword evidence="4" id="KW-0677">Repeat</keyword>
<dbReference type="SUPFAM" id="SSF47473">
    <property type="entry name" value="EF-hand"/>
    <property type="match status" value="1"/>
</dbReference>
<keyword evidence="5 8" id="KW-0378">Hydrolase</keyword>
<dbReference type="AlphaFoldDB" id="A0A0A2C0V4"/>
<dbReference type="FunFam" id="3.40.710.10:FF:000005">
    <property type="entry name" value="Glutaminase"/>
    <property type="match status" value="1"/>
</dbReference>
<dbReference type="GO" id="GO:0006537">
    <property type="term" value="P:glutamate biosynthetic process"/>
    <property type="evidence" value="ECO:0007669"/>
    <property type="project" value="TreeGrafter"/>
</dbReference>
<dbReference type="Gene3D" id="1.25.40.20">
    <property type="entry name" value="Ankyrin repeat-containing domain"/>
    <property type="match status" value="2"/>
</dbReference>
<dbReference type="Pfam" id="PF12796">
    <property type="entry name" value="Ank_2"/>
    <property type="match status" value="2"/>
</dbReference>
<feature type="binding site" evidence="8">
    <location>
        <position position="136"/>
    </location>
    <ligand>
        <name>substrate</name>
    </ligand>
</feature>
<dbReference type="PANTHER" id="PTHR12544:SF29">
    <property type="entry name" value="GLUTAMINASE"/>
    <property type="match status" value="1"/>
</dbReference>
<evidence type="ECO:0000256" key="9">
    <source>
        <dbReference type="PROSITE-ProRule" id="PRU00023"/>
    </source>
</evidence>
<evidence type="ECO:0000256" key="3">
    <source>
        <dbReference type="ARBA" id="ARBA00012918"/>
    </source>
</evidence>
<feature type="repeat" description="ANK" evidence="9">
    <location>
        <begin position="591"/>
        <end position="623"/>
    </location>
</feature>
<dbReference type="PROSITE" id="PS50088">
    <property type="entry name" value="ANK_REPEAT"/>
    <property type="match status" value="2"/>
</dbReference>
<keyword evidence="8" id="KW-0007">Acetylation</keyword>
<feature type="binding site" evidence="8">
    <location>
        <position position="257"/>
    </location>
    <ligand>
        <name>substrate</name>
    </ligand>
</feature>
<dbReference type="InterPro" id="IPR036770">
    <property type="entry name" value="Ankyrin_rpt-contain_sf"/>
</dbReference>
<dbReference type="Gene3D" id="3.40.710.10">
    <property type="entry name" value="DD-peptidase/beta-lactamase superfamily"/>
    <property type="match status" value="1"/>
</dbReference>
<organism evidence="11 12">
    <name type="scientific">Prochlorococcus marinus str. PAC1</name>
    <dbReference type="NCBI Taxonomy" id="59924"/>
    <lineage>
        <taxon>Bacteria</taxon>
        <taxon>Bacillati</taxon>
        <taxon>Cyanobacteriota</taxon>
        <taxon>Cyanophyceae</taxon>
        <taxon>Synechococcales</taxon>
        <taxon>Prochlorococcaceae</taxon>
        <taxon>Prochlorococcus</taxon>
    </lineage>
</organism>
<feature type="binding site" evidence="8">
    <location>
        <position position="250"/>
    </location>
    <ligand>
        <name>substrate</name>
    </ligand>
</feature>
<dbReference type="GO" id="GO:0006543">
    <property type="term" value="P:L-glutamine catabolic process"/>
    <property type="evidence" value="ECO:0007669"/>
    <property type="project" value="TreeGrafter"/>
</dbReference>
<feature type="binding site" evidence="8">
    <location>
        <position position="196"/>
    </location>
    <ligand>
        <name>substrate</name>
    </ligand>
</feature>
<name>A0A0A2C0V4_PROMR</name>
<dbReference type="InterPro" id="IPR002048">
    <property type="entry name" value="EF_hand_dom"/>
</dbReference>
<dbReference type="PANTHER" id="PTHR12544">
    <property type="entry name" value="GLUTAMINASE"/>
    <property type="match status" value="1"/>
</dbReference>
<accession>A0A0A2C0V4</accession>
<dbReference type="SUPFAM" id="SSF48403">
    <property type="entry name" value="Ankyrin repeat"/>
    <property type="match status" value="1"/>
</dbReference>
<dbReference type="SMART" id="SM00248">
    <property type="entry name" value="ANK"/>
    <property type="match status" value="2"/>
</dbReference>
<gene>
    <name evidence="8" type="primary">glsA</name>
    <name evidence="11" type="ORF">EV03_1445</name>
</gene>
<comment type="similarity">
    <text evidence="1 8">Belongs to the glutaminase family.</text>
</comment>
<evidence type="ECO:0000256" key="1">
    <source>
        <dbReference type="ARBA" id="ARBA00011076"/>
    </source>
</evidence>
<dbReference type="Gene3D" id="1.10.238.210">
    <property type="match status" value="1"/>
</dbReference>
<dbReference type="SUPFAM" id="SSF56601">
    <property type="entry name" value="beta-lactamase/transpeptidase-like"/>
    <property type="match status" value="1"/>
</dbReference>
<dbReference type="InterPro" id="IPR012338">
    <property type="entry name" value="Beta-lactam/transpept-like"/>
</dbReference>
<evidence type="ECO:0000256" key="5">
    <source>
        <dbReference type="ARBA" id="ARBA00022801"/>
    </source>
</evidence>
<dbReference type="EMBL" id="JNAX01000014">
    <property type="protein sequence ID" value="KGG19981.1"/>
    <property type="molecule type" value="Genomic_DNA"/>
</dbReference>
<evidence type="ECO:0000256" key="4">
    <source>
        <dbReference type="ARBA" id="ARBA00022737"/>
    </source>
</evidence>
<dbReference type="EC" id="3.5.1.2" evidence="3 8"/>
<reference evidence="12" key="1">
    <citation type="journal article" date="2014" name="Sci. Data">
        <title>Genomes of diverse isolates of the marine cyanobacterium Prochlorococcus.</title>
        <authorList>
            <person name="Biller S."/>
            <person name="Berube P."/>
            <person name="Thompson J."/>
            <person name="Kelly L."/>
            <person name="Roggensack S."/>
            <person name="Awad L."/>
            <person name="Roache-Johnson K."/>
            <person name="Ding H."/>
            <person name="Giovannoni S.J."/>
            <person name="Moore L.R."/>
            <person name="Chisholm S.W."/>
        </authorList>
    </citation>
    <scope>NUCLEOTIDE SEQUENCE [LARGE SCALE GENOMIC DNA]</scope>
    <source>
        <strain evidence="12">PAC1</strain>
    </source>
</reference>
<comment type="subunit">
    <text evidence="2 8">Homotetramer.</text>
</comment>
<comment type="catalytic activity">
    <reaction evidence="7 8">
        <text>L-glutamine + H2O = L-glutamate + NH4(+)</text>
        <dbReference type="Rhea" id="RHEA:15889"/>
        <dbReference type="ChEBI" id="CHEBI:15377"/>
        <dbReference type="ChEBI" id="CHEBI:28938"/>
        <dbReference type="ChEBI" id="CHEBI:29985"/>
        <dbReference type="ChEBI" id="CHEBI:58359"/>
        <dbReference type="EC" id="3.5.1.2"/>
    </reaction>
</comment>
<feature type="repeat" description="ANK" evidence="9">
    <location>
        <begin position="475"/>
        <end position="501"/>
    </location>
</feature>
<dbReference type="InterPro" id="IPR002110">
    <property type="entry name" value="Ankyrin_rpt"/>
</dbReference>
<dbReference type="PROSITE" id="PS50297">
    <property type="entry name" value="ANK_REP_REGION"/>
    <property type="match status" value="2"/>
</dbReference>
<dbReference type="InterPro" id="IPR041541">
    <property type="entry name" value="Glutaminase_EF-hand"/>
</dbReference>
<evidence type="ECO:0000256" key="6">
    <source>
        <dbReference type="ARBA" id="ARBA00023043"/>
    </source>
</evidence>
<feature type="binding site" evidence="8">
    <location>
        <position position="374"/>
    </location>
    <ligand>
        <name>substrate</name>
    </ligand>
</feature>
<feature type="domain" description="EF-hand" evidence="10">
    <location>
        <begin position="25"/>
        <end position="60"/>
    </location>
</feature>
<comment type="caution">
    <text evidence="11">The sequence shown here is derived from an EMBL/GenBank/DDBJ whole genome shotgun (WGS) entry which is preliminary data.</text>
</comment>
<dbReference type="Pfam" id="PF04960">
    <property type="entry name" value="Glutaminase"/>
    <property type="match status" value="2"/>
</dbReference>
<dbReference type="PROSITE" id="PS50222">
    <property type="entry name" value="EF_HAND_2"/>
    <property type="match status" value="1"/>
</dbReference>
<dbReference type="GO" id="GO:0004359">
    <property type="term" value="F:glutaminase activity"/>
    <property type="evidence" value="ECO:0007669"/>
    <property type="project" value="UniProtKB-UniRule"/>
</dbReference>
<feature type="binding site" evidence="8">
    <location>
        <position position="304"/>
    </location>
    <ligand>
        <name>substrate</name>
    </ligand>
</feature>
<sequence length="649" mass="72058">MCEGGKKTVNKSKLKEALFDSGLQINDFRLRSFFEKLDRHRSNDIEFEDFNSIIKAGGLLIEKALRGELAVPDFRDFSINLDKIYDEIRPNRSGDLAKYIPPLAEVDPEQFGIAVVTTDGQIYQRGDSDVDFSIQSMCKVFNYSIVVENLGLDKVNRHVGAEPSGRQFDDLTLMVKGMGGSSLNPNNQIPFNPMVNAGAIMTTGLINPKNSTGQRLDYIREQFGRIVGWNAMETSGIKRPRFNKNMARQENFKGYNNIATGFLLMATGNIPHSDSLLPEDAHEDKEYEYDFYIEPAVTNALKVYFSICSLEMTAKDIAMGAATLANGGVCPITQDRVLSQSTVRNVLPVVQMAGMYNSSGKFFQEIGLPSKSGVGGGILLIVPQLMGICIFSPRLDSVGNSVRGLEVARKITQKYLVHLFDGTMTDTNRIDPKVPISKWRASSCGEAIWAASNGDVRSLERLTSQQRDLQAGDYDIRTPLHLASAEGQTEVVKYLLNNGVQPIPDRWGGYPISDAKDNGHNEIVELFTKLDVNYSEPVHLVEDPDGETDEMATFDNEMMVIELLFAAFENDVPGIRQLVARSIPVHAGDYDLRTALHLASAEGSLQAVKYLIEHGHPLNVRDRWGATPLDEAKREKRDSVIKYLSSLKK</sequence>
<dbReference type="InterPro" id="IPR011992">
    <property type="entry name" value="EF-hand-dom_pair"/>
</dbReference>
<evidence type="ECO:0000313" key="12">
    <source>
        <dbReference type="Proteomes" id="UP000030392"/>
    </source>
</evidence>
<protein>
    <recommendedName>
        <fullName evidence="3 8">Glutaminase</fullName>
        <ecNumber evidence="3 8">3.5.1.2</ecNumber>
    </recommendedName>
</protein>
<dbReference type="InterPro" id="IPR015868">
    <property type="entry name" value="Glutaminase"/>
</dbReference>
<evidence type="ECO:0000256" key="2">
    <source>
        <dbReference type="ARBA" id="ARBA00011881"/>
    </source>
</evidence>
<evidence type="ECO:0000259" key="10">
    <source>
        <dbReference type="PROSITE" id="PS50222"/>
    </source>
</evidence>
<dbReference type="GO" id="GO:0005509">
    <property type="term" value="F:calcium ion binding"/>
    <property type="evidence" value="ECO:0007669"/>
    <property type="project" value="InterPro"/>
</dbReference>
<evidence type="ECO:0000256" key="7">
    <source>
        <dbReference type="ARBA" id="ARBA00049534"/>
    </source>
</evidence>
<keyword evidence="6 9" id="KW-0040">ANK repeat</keyword>
<proteinExistence type="inferred from homology"/>
<evidence type="ECO:0000256" key="8">
    <source>
        <dbReference type="HAMAP-Rule" id="MF_00313"/>
    </source>
</evidence>
<feature type="binding site" evidence="8">
    <location>
        <position position="356"/>
    </location>
    <ligand>
        <name>substrate</name>
    </ligand>
</feature>
<dbReference type="Proteomes" id="UP000030392">
    <property type="component" value="Unassembled WGS sequence"/>
</dbReference>
<evidence type="ECO:0000313" key="11">
    <source>
        <dbReference type="EMBL" id="KGG19981.1"/>
    </source>
</evidence>
<dbReference type="HAMAP" id="MF_00313">
    <property type="entry name" value="Glutaminase"/>
    <property type="match status" value="1"/>
</dbReference>
<dbReference type="Pfam" id="PF17959">
    <property type="entry name" value="EF-hand_14"/>
    <property type="match status" value="1"/>
</dbReference>